<dbReference type="GO" id="GO:0016579">
    <property type="term" value="P:protein deubiquitination"/>
    <property type="evidence" value="ECO:0007669"/>
    <property type="project" value="InterPro"/>
</dbReference>
<dbReference type="PANTHER" id="PTHR24006">
    <property type="entry name" value="UBIQUITIN CARBOXYL-TERMINAL HYDROLASE"/>
    <property type="match status" value="1"/>
</dbReference>
<dbReference type="InterPro" id="IPR038765">
    <property type="entry name" value="Papain-like_cys_pep_sf"/>
</dbReference>
<evidence type="ECO:0000313" key="3">
    <source>
        <dbReference type="EMBL" id="KAK0385828.1"/>
    </source>
</evidence>
<feature type="compositionally biased region" description="Polar residues" evidence="1">
    <location>
        <begin position="80"/>
        <end position="108"/>
    </location>
</feature>
<dbReference type="InterPro" id="IPR018200">
    <property type="entry name" value="USP_CS"/>
</dbReference>
<dbReference type="Pfam" id="PF00443">
    <property type="entry name" value="UCH"/>
    <property type="match status" value="1"/>
</dbReference>
<dbReference type="PROSITE" id="PS50235">
    <property type="entry name" value="USP_3"/>
    <property type="match status" value="1"/>
</dbReference>
<evidence type="ECO:0000256" key="1">
    <source>
        <dbReference type="SAM" id="MobiDB-lite"/>
    </source>
</evidence>
<comment type="caution">
    <text evidence="3">The sequence shown here is derived from an EMBL/GenBank/DDBJ whole genome shotgun (WGS) entry which is preliminary data.</text>
</comment>
<feature type="compositionally biased region" description="Polar residues" evidence="1">
    <location>
        <begin position="51"/>
        <end position="62"/>
    </location>
</feature>
<dbReference type="PROSITE" id="PS00973">
    <property type="entry name" value="USP_2"/>
    <property type="match status" value="1"/>
</dbReference>
<dbReference type="InterPro" id="IPR021905">
    <property type="entry name" value="DUF3517"/>
</dbReference>
<dbReference type="GO" id="GO:0005829">
    <property type="term" value="C:cytosol"/>
    <property type="evidence" value="ECO:0007669"/>
    <property type="project" value="TreeGrafter"/>
</dbReference>
<dbReference type="InterPro" id="IPR050164">
    <property type="entry name" value="Peptidase_C19"/>
</dbReference>
<sequence length="2581" mass="291011">MDSPSCADRPASAEGNSTRPNPFDDTDASSRKRRRTGSPVDEVEPLITALDGSSDQANNFDIDTSVDKIRNSKEREPRRQPSSSKVTLNLRQTSTTPISLHSSPSRSDTLPEDKIPNQPPAEAVHKSVESVLEEAQTHSVEHPAPVTPPSGMISPSADVMSVQDDKEEDEDEEEEDLSTVLPATALRAFHLEAGAPIPNFPFHNGNDEIIETLQHIMNHMNTQSPFASEVLASVNTWLGTFIPLLQNLDDRAVIHVCENGRFWHHMPELMHDIVKQTVSTPVILSTESRAAIVDFYQNYTLLTAAFIAFDHRSLREYATKADRTNAQLPDLFATNYLCQLVGPLGFGLPPIRNRETSLVTDLLRARHDIAHCLQMIFRDNTEDNWDSLRRLIQIITDLIPSVPKLGNVLGPLCQTVELLARHTARLEHRDQGDTGVKRPLDVIHDLWKLLDASLRSTIEKRVSALTQHAATTQLEALREGLKVYLVERPSVAFEMYSGDKSEEPPLSTGLEADIVSWEWYFDRLVQLIRSSQMQLRVYAATSMCQNLVNIWRRFSDSSDEEERNRLLNRIGSYLLRTNLVKYLFGPNCHPEIIVESANIIGFLVINKQYEAAHTEQLWSTITTTQDPRISEALCKMVINIASLFDYEGLLGLCAKLQTLPIRNFTPAIRQLWAAVLKHMTDKVHANDAAMTFHPYQLCLHLLRESSICTGGGSILAPELQSTALQGLREVLEVGDEETRRQHRQQLFTSCLRDLAAKSSSTLGSLWALSLAIRPAVASELSLLTEQHGLTQLVVEELHHAVQSSRDAGATSVLCGAHNHPRREFVAQIIQHEPLTLEGKLGTQLWDVLVGPQAACQLDRSAGWDILNTAVRKLSFKNHYLSTCFTDRLPALPPSCFCQGVLEFVRAQVLPMACDANGSFLEDDSITSRVGLEQLWRIVTVSEDSKLAEVAIHTLSSEIYLDSPLIQTFPLSRTRQIHSSVVTRCLQLLRVSANSMRDRDQGGNAEANATPSIKDECEETTEPQRVFDRTIQLLVNFLGRYRSKPAFAMPDLRSFMPEAPSQVEGDLTQLKYQSFDGKSQTDVKPLNIGNLNTAASLLARLREETGFDNYRAFYRGRPFVPTEDDVCKSLQDLQVREGLILVKKEEDELVSPSRVKAGSSPLEVELSGHFDELQGYLDLAEPMARQVLNFLTMLPADQYFMRIFEDSARSHRDIFPPSHPFRTLYAVHTLMPYLDAVQKAASRREEGTSMDKLFVSTHSDATQRCLHWISAAISDRDLSSFENLEVRFEIQTQLMCRFRRLLNVPRDPATFENMIHPPAEQFLELLSNVLSKGKANQVSELVGQTLAAILRLGLSSTTIWDKFTQTPGFAALFQDLILREPRQEVRLLLTRLIDDVLVLEAQRGQISDGNDVNRGPLTMFLWKNLSVLLEEAEDHAGQSFELFKTCTALLKHISASYTEEARTAIANTTRELAHILLQHESIEEPGRPEVFDVFTHSVVTMLLFCLDTDNISTAVEVLPSDFAASLIDRHLFPRLRQDEEEPVPKVILHPETRKHICEVVSRLVQYDRPSLKAVLPALHRLLPYYSNREDDVYHYDLPYGNFDRDKFIRASCGYTGLRNLSNTCYLNSLVNQLFMNPRFRSFLLSVKGNSRNKEPRLLNATKRLLSYLQESWHPWVDPEEFVSTLKTFEETPIDVHSQMDVDEFYNLLFDQWEGEMDSSENKRQLRSFFGGQLVQQVKSKECEHISERLEPFSAIQCDIKGKNTLDASLQAYVDGEIMEGDNKYKCSTCDRHVDAVKRACLKDIPDNLIFHLKRFDFNLRTLQRSKINDYFSFPLEIDMAPYTIEHLSDPSRSEPDLFELVGVLVHSGTAESGHYYSYIKERPTSTGRANWFEFNDEAVSQWDANFLEHATFGGYDYRSADDPNCVKSYSAYMLFYQRSSSLEAEQSAINRAELASSRISIDPSLKNHILDENTLLLRRYCLFDLSHPMLVSQCVQEARRTDTEGSMGLVRMRDASPDSDSESSDSQTNHELQTSGTWLALNHFDQVVTRATGLPYFSLYHELLQSAVTSCTDCAAQVLEYFRRRAEAFRSLLQRNQDPEVRRFAGELLLLALQKLAEDRPWAYQPTAPLTPSGSSVTDGRSDDGKVAPRQMSVPESMRIILRHLWKGFHASIRAWDEIFSFVHGFGKLGAHETAVLLSEDWLLKSLRIVAADAAIETRPNYQRMLQALSRRSRPASFSAVISLIDFLLEALEQVVSAESIVEEPSDRLGVDPPFPWTSQEVSILLHHPRWRSSSLFVEKLVALEQSPIITDQILCRLMDAGDVMHLAVFSTLRNNIPGDAAAPLMNPFLRAAVCCVKNTQSLDFARKLVFHVACQAGKLQHGEGLAFVEFFKNVMSGGFAQDSFGRDIREKALENVPDWAPALLVSFEPIVRQVTSAFLDEQIFDVHAELDEQARVDDDESPEGPRALQAQMREVVQNLGVNCLIYLRDSHVKPQNPISKDAAESILRVITACRSFCHTDEVDSDMEHAAAYRVLYAEVLPALQPQIVEELDADVSEWDGSAASSEVGISDHLTRDITDVA</sequence>
<feature type="region of interest" description="Disordered" evidence="1">
    <location>
        <begin position="1"/>
        <end position="177"/>
    </location>
</feature>
<dbReference type="Proteomes" id="UP001175261">
    <property type="component" value="Unassembled WGS sequence"/>
</dbReference>
<dbReference type="InterPro" id="IPR028889">
    <property type="entry name" value="USP"/>
</dbReference>
<dbReference type="SUPFAM" id="SSF54001">
    <property type="entry name" value="Cysteine proteinases"/>
    <property type="match status" value="1"/>
</dbReference>
<dbReference type="Gene3D" id="3.90.70.10">
    <property type="entry name" value="Cysteine proteinases"/>
    <property type="match status" value="1"/>
</dbReference>
<feature type="region of interest" description="Disordered" evidence="1">
    <location>
        <begin position="2001"/>
        <end position="2030"/>
    </location>
</feature>
<dbReference type="InterPro" id="IPR016024">
    <property type="entry name" value="ARM-type_fold"/>
</dbReference>
<keyword evidence="4" id="KW-1185">Reference proteome</keyword>
<feature type="region of interest" description="Disordered" evidence="1">
    <location>
        <begin position="2123"/>
        <end position="2149"/>
    </location>
</feature>
<feature type="compositionally biased region" description="Polar residues" evidence="1">
    <location>
        <begin position="2127"/>
        <end position="2138"/>
    </location>
</feature>
<proteinExistence type="predicted"/>
<name>A0AA39GFP5_SARSR</name>
<dbReference type="GO" id="GO:0004843">
    <property type="term" value="F:cysteine-type deubiquitinase activity"/>
    <property type="evidence" value="ECO:0007669"/>
    <property type="project" value="InterPro"/>
</dbReference>
<dbReference type="InterPro" id="IPR001394">
    <property type="entry name" value="Peptidase_C19_UCH"/>
</dbReference>
<protein>
    <recommendedName>
        <fullName evidence="2">USP domain-containing protein</fullName>
    </recommendedName>
</protein>
<feature type="compositionally biased region" description="Acidic residues" evidence="1">
    <location>
        <begin position="165"/>
        <end position="177"/>
    </location>
</feature>
<evidence type="ECO:0000313" key="4">
    <source>
        <dbReference type="Proteomes" id="UP001175261"/>
    </source>
</evidence>
<dbReference type="EMBL" id="JAPDFR010000006">
    <property type="protein sequence ID" value="KAK0385828.1"/>
    <property type="molecule type" value="Genomic_DNA"/>
</dbReference>
<dbReference type="GO" id="GO:0005634">
    <property type="term" value="C:nucleus"/>
    <property type="evidence" value="ECO:0007669"/>
    <property type="project" value="TreeGrafter"/>
</dbReference>
<organism evidence="3 4">
    <name type="scientific">Sarocladium strictum</name>
    <name type="common">Black bundle disease fungus</name>
    <name type="synonym">Acremonium strictum</name>
    <dbReference type="NCBI Taxonomy" id="5046"/>
    <lineage>
        <taxon>Eukaryota</taxon>
        <taxon>Fungi</taxon>
        <taxon>Dikarya</taxon>
        <taxon>Ascomycota</taxon>
        <taxon>Pezizomycotina</taxon>
        <taxon>Sordariomycetes</taxon>
        <taxon>Hypocreomycetidae</taxon>
        <taxon>Hypocreales</taxon>
        <taxon>Sarocladiaceae</taxon>
        <taxon>Sarocladium</taxon>
    </lineage>
</organism>
<feature type="region of interest" description="Disordered" evidence="1">
    <location>
        <begin position="996"/>
        <end position="1020"/>
    </location>
</feature>
<accession>A0AA39GFP5</accession>
<dbReference type="Pfam" id="PF12030">
    <property type="entry name" value="DUF3517"/>
    <property type="match status" value="1"/>
</dbReference>
<feature type="compositionally biased region" description="Basic and acidic residues" evidence="1">
    <location>
        <begin position="65"/>
        <end position="79"/>
    </location>
</feature>
<gene>
    <name evidence="3" type="ORF">NLU13_7005</name>
</gene>
<reference evidence="3" key="1">
    <citation type="submission" date="2022-10" db="EMBL/GenBank/DDBJ databases">
        <title>Determination and structural analysis of whole genome sequence of Sarocladium strictum F4-1.</title>
        <authorList>
            <person name="Hu L."/>
            <person name="Jiang Y."/>
        </authorList>
    </citation>
    <scope>NUCLEOTIDE SEQUENCE</scope>
    <source>
        <strain evidence="3">F4-1</strain>
    </source>
</reference>
<dbReference type="CDD" id="cd02659">
    <property type="entry name" value="peptidase_C19C"/>
    <property type="match status" value="1"/>
</dbReference>
<feature type="domain" description="USP" evidence="2">
    <location>
        <begin position="1614"/>
        <end position="1938"/>
    </location>
</feature>
<dbReference type="FunFam" id="3.90.70.10:FF:000136">
    <property type="entry name" value="Ubiquitin C-terminal hydrolase, putative"/>
    <property type="match status" value="1"/>
</dbReference>
<dbReference type="PANTHER" id="PTHR24006:SF827">
    <property type="entry name" value="UBIQUITIN CARBOXYL-TERMINAL HYDROLASE 34"/>
    <property type="match status" value="1"/>
</dbReference>
<evidence type="ECO:0000259" key="2">
    <source>
        <dbReference type="PROSITE" id="PS50235"/>
    </source>
</evidence>
<dbReference type="SUPFAM" id="SSF48371">
    <property type="entry name" value="ARM repeat"/>
    <property type="match status" value="1"/>
</dbReference>